<evidence type="ECO:0000313" key="7">
    <source>
        <dbReference type="Proteomes" id="UP001500218"/>
    </source>
</evidence>
<reference evidence="6 7" key="1">
    <citation type="journal article" date="2019" name="Int. J. Syst. Evol. Microbiol.">
        <title>The Global Catalogue of Microorganisms (GCM) 10K type strain sequencing project: providing services to taxonomists for standard genome sequencing and annotation.</title>
        <authorList>
            <consortium name="The Broad Institute Genomics Platform"/>
            <consortium name="The Broad Institute Genome Sequencing Center for Infectious Disease"/>
            <person name="Wu L."/>
            <person name="Ma J."/>
        </authorList>
    </citation>
    <scope>NUCLEOTIDE SEQUENCE [LARGE SCALE GENOMIC DNA]</scope>
    <source>
        <strain evidence="6 7">JCM 13250</strain>
    </source>
</reference>
<dbReference type="Proteomes" id="UP001500218">
    <property type="component" value="Unassembled WGS sequence"/>
</dbReference>
<evidence type="ECO:0000256" key="3">
    <source>
        <dbReference type="RuleBase" id="RU003719"/>
    </source>
</evidence>
<dbReference type="CDD" id="cd05301">
    <property type="entry name" value="GDH"/>
    <property type="match status" value="1"/>
</dbReference>
<dbReference type="InterPro" id="IPR006140">
    <property type="entry name" value="D-isomer_DH_NAD-bd"/>
</dbReference>
<sequence>MPTTSLPRVALSRRGLPGNPAATLAPHAEVLEWPHERPPGPAELRELAADCDGLMCWIGDRIDAELLAGAPRLRVVGLASAGYDAVDLAAVRAAGVVVTNVPGVLHETTADLAFALMLMARRRLGAAVDAMRAGGWTDNRMDGFLGLDVTGATLGIVGFGQIGQAVARRAQGFGMRVIHHGGRSSGAGLSRRVDLDDLLQTADVVTLHVPLTDETRGLIGARELALMKPTATLINTARGGIVDEAALADALRAGRLHSAGLDVMTDEPRRDPADPLFGVPNLVVLPHVGSATEATRARMTDHAARNIIAVLSGGPALTPVPGTVTARRPAAGATSGPG</sequence>
<name>A0ABN2LI78_9ACTN</name>
<dbReference type="SUPFAM" id="SSF51735">
    <property type="entry name" value="NAD(P)-binding Rossmann-fold domains"/>
    <property type="match status" value="1"/>
</dbReference>
<comment type="similarity">
    <text evidence="1 3">Belongs to the D-isomer specific 2-hydroxyacid dehydrogenase family.</text>
</comment>
<evidence type="ECO:0000259" key="5">
    <source>
        <dbReference type="Pfam" id="PF02826"/>
    </source>
</evidence>
<dbReference type="InterPro" id="IPR036291">
    <property type="entry name" value="NAD(P)-bd_dom_sf"/>
</dbReference>
<dbReference type="Gene3D" id="3.40.50.720">
    <property type="entry name" value="NAD(P)-binding Rossmann-like Domain"/>
    <property type="match status" value="2"/>
</dbReference>
<feature type="domain" description="D-isomer specific 2-hydroxyacid dehydrogenase NAD-binding" evidence="5">
    <location>
        <begin position="114"/>
        <end position="289"/>
    </location>
</feature>
<gene>
    <name evidence="6" type="ORF">GCM10009682_09190</name>
</gene>
<evidence type="ECO:0000313" key="6">
    <source>
        <dbReference type="EMBL" id="GAA1789346.1"/>
    </source>
</evidence>
<dbReference type="InterPro" id="IPR050223">
    <property type="entry name" value="D-isomer_2-hydroxyacid_DH"/>
</dbReference>
<accession>A0ABN2LI78</accession>
<proteinExistence type="inferred from homology"/>
<evidence type="ECO:0000256" key="2">
    <source>
        <dbReference type="ARBA" id="ARBA00023002"/>
    </source>
</evidence>
<evidence type="ECO:0000256" key="1">
    <source>
        <dbReference type="ARBA" id="ARBA00005854"/>
    </source>
</evidence>
<keyword evidence="7" id="KW-1185">Reference proteome</keyword>
<comment type="caution">
    <text evidence="6">The sequence shown here is derived from an EMBL/GenBank/DDBJ whole genome shotgun (WGS) entry which is preliminary data.</text>
</comment>
<evidence type="ECO:0000259" key="4">
    <source>
        <dbReference type="Pfam" id="PF00389"/>
    </source>
</evidence>
<dbReference type="RefSeq" id="WP_344126560.1">
    <property type="nucleotide sequence ID" value="NZ_BAAALT010000019.1"/>
</dbReference>
<dbReference type="PANTHER" id="PTHR10996:SF283">
    <property type="entry name" value="GLYOXYLATE_HYDROXYPYRUVATE REDUCTASE B"/>
    <property type="match status" value="1"/>
</dbReference>
<feature type="domain" description="D-isomer specific 2-hydroxyacid dehydrogenase catalytic" evidence="4">
    <location>
        <begin position="40"/>
        <end position="320"/>
    </location>
</feature>
<dbReference type="EMBL" id="BAAALT010000019">
    <property type="protein sequence ID" value="GAA1789346.1"/>
    <property type="molecule type" value="Genomic_DNA"/>
</dbReference>
<dbReference type="InterPro" id="IPR006139">
    <property type="entry name" value="D-isomer_2_OHA_DH_cat_dom"/>
</dbReference>
<dbReference type="PANTHER" id="PTHR10996">
    <property type="entry name" value="2-HYDROXYACID DEHYDROGENASE-RELATED"/>
    <property type="match status" value="1"/>
</dbReference>
<organism evidence="6 7">
    <name type="scientific">Luedemannella flava</name>
    <dbReference type="NCBI Taxonomy" id="349316"/>
    <lineage>
        <taxon>Bacteria</taxon>
        <taxon>Bacillati</taxon>
        <taxon>Actinomycetota</taxon>
        <taxon>Actinomycetes</taxon>
        <taxon>Micromonosporales</taxon>
        <taxon>Micromonosporaceae</taxon>
        <taxon>Luedemannella</taxon>
    </lineage>
</organism>
<keyword evidence="2 3" id="KW-0560">Oxidoreductase</keyword>
<dbReference type="Pfam" id="PF00389">
    <property type="entry name" value="2-Hacid_dh"/>
    <property type="match status" value="1"/>
</dbReference>
<dbReference type="SUPFAM" id="SSF52283">
    <property type="entry name" value="Formate/glycerate dehydrogenase catalytic domain-like"/>
    <property type="match status" value="1"/>
</dbReference>
<protein>
    <submittedName>
        <fullName evidence="6">D-glycerate dehydrogenase</fullName>
    </submittedName>
</protein>
<dbReference type="InterPro" id="IPR029753">
    <property type="entry name" value="D-isomer_DH_CS"/>
</dbReference>
<dbReference type="PROSITE" id="PS00670">
    <property type="entry name" value="D_2_HYDROXYACID_DH_2"/>
    <property type="match status" value="1"/>
</dbReference>
<dbReference type="Pfam" id="PF02826">
    <property type="entry name" value="2-Hacid_dh_C"/>
    <property type="match status" value="1"/>
</dbReference>